<dbReference type="AlphaFoldDB" id="A0AA39N7G0"/>
<keyword evidence="3" id="KW-1185">Reference proteome</keyword>
<accession>A0AA39N7G0</accession>
<evidence type="ECO:0000313" key="3">
    <source>
        <dbReference type="Proteomes" id="UP001175211"/>
    </source>
</evidence>
<evidence type="ECO:0000256" key="1">
    <source>
        <dbReference type="SAM" id="MobiDB-lite"/>
    </source>
</evidence>
<name>A0AA39N7G0_ARMTA</name>
<sequence>MDRDHEATEGGTSTGRKKSQPEPVSSMAEGDAAIDSNGGRDEHNLHTLNIGPLDDDETWVRSTHYRDPEGLYLQASQLQGRDFIIWPEEYDAENDSTREFL</sequence>
<dbReference type="RefSeq" id="XP_060332465.1">
    <property type="nucleotide sequence ID" value="XM_060469469.1"/>
</dbReference>
<dbReference type="EMBL" id="JAUEPS010000012">
    <property type="protein sequence ID" value="KAK0460426.1"/>
    <property type="molecule type" value="Genomic_DNA"/>
</dbReference>
<comment type="caution">
    <text evidence="2">The sequence shown here is derived from an EMBL/GenBank/DDBJ whole genome shotgun (WGS) entry which is preliminary data.</text>
</comment>
<evidence type="ECO:0000313" key="2">
    <source>
        <dbReference type="EMBL" id="KAK0460426.1"/>
    </source>
</evidence>
<dbReference type="Proteomes" id="UP001175211">
    <property type="component" value="Unassembled WGS sequence"/>
</dbReference>
<reference evidence="2" key="1">
    <citation type="submission" date="2023-06" db="EMBL/GenBank/DDBJ databases">
        <authorList>
            <consortium name="Lawrence Berkeley National Laboratory"/>
            <person name="Ahrendt S."/>
            <person name="Sahu N."/>
            <person name="Indic B."/>
            <person name="Wong-Bajracharya J."/>
            <person name="Merenyi Z."/>
            <person name="Ke H.-M."/>
            <person name="Monk M."/>
            <person name="Kocsube S."/>
            <person name="Drula E."/>
            <person name="Lipzen A."/>
            <person name="Balint B."/>
            <person name="Henrissat B."/>
            <person name="Andreopoulos B."/>
            <person name="Martin F.M."/>
            <person name="Harder C.B."/>
            <person name="Rigling D."/>
            <person name="Ford K.L."/>
            <person name="Foster G.D."/>
            <person name="Pangilinan J."/>
            <person name="Papanicolaou A."/>
            <person name="Barry K."/>
            <person name="LaButti K."/>
            <person name="Viragh M."/>
            <person name="Koriabine M."/>
            <person name="Yan M."/>
            <person name="Riley R."/>
            <person name="Champramary S."/>
            <person name="Plett K.L."/>
            <person name="Tsai I.J."/>
            <person name="Slot J."/>
            <person name="Sipos G."/>
            <person name="Plett J."/>
            <person name="Nagy L.G."/>
            <person name="Grigoriev I.V."/>
        </authorList>
    </citation>
    <scope>NUCLEOTIDE SEQUENCE</scope>
    <source>
        <strain evidence="2">CCBAS 213</strain>
    </source>
</reference>
<gene>
    <name evidence="2" type="ORF">EV420DRAFT_1478212</name>
</gene>
<dbReference type="GeneID" id="85353017"/>
<protein>
    <submittedName>
        <fullName evidence="2">Uncharacterized protein</fullName>
    </submittedName>
</protein>
<proteinExistence type="predicted"/>
<organism evidence="2 3">
    <name type="scientific">Armillaria tabescens</name>
    <name type="common">Ringless honey mushroom</name>
    <name type="synonym">Agaricus tabescens</name>
    <dbReference type="NCBI Taxonomy" id="1929756"/>
    <lineage>
        <taxon>Eukaryota</taxon>
        <taxon>Fungi</taxon>
        <taxon>Dikarya</taxon>
        <taxon>Basidiomycota</taxon>
        <taxon>Agaricomycotina</taxon>
        <taxon>Agaricomycetes</taxon>
        <taxon>Agaricomycetidae</taxon>
        <taxon>Agaricales</taxon>
        <taxon>Marasmiineae</taxon>
        <taxon>Physalacriaceae</taxon>
        <taxon>Desarmillaria</taxon>
    </lineage>
</organism>
<feature type="region of interest" description="Disordered" evidence="1">
    <location>
        <begin position="1"/>
        <end position="54"/>
    </location>
</feature>